<keyword evidence="1" id="KW-0670">Pyruvate</keyword>
<dbReference type="InterPro" id="IPR051549">
    <property type="entry name" value="PEP_Utilizing_Enz"/>
</dbReference>
<dbReference type="NCBIfam" id="NF004508">
    <property type="entry name" value="PRK05849.1"/>
    <property type="match status" value="1"/>
</dbReference>
<name>Q4JMQ0_9BACT</name>
<dbReference type="Gene3D" id="3.30.1490.20">
    <property type="entry name" value="ATP-grasp fold, A domain"/>
    <property type="match status" value="1"/>
</dbReference>
<dbReference type="PANTHER" id="PTHR43615">
    <property type="entry name" value="PHOSPHOENOLPYRUVATE SYNTHASE-RELATED"/>
    <property type="match status" value="1"/>
</dbReference>
<keyword evidence="1" id="KW-0418">Kinase</keyword>
<dbReference type="SUPFAM" id="SSF56059">
    <property type="entry name" value="Glutathione synthetase ATP-binding domain-like"/>
    <property type="match status" value="1"/>
</dbReference>
<dbReference type="InterPro" id="IPR013815">
    <property type="entry name" value="ATP_grasp_subdomain_1"/>
</dbReference>
<keyword evidence="1" id="KW-0808">Transferase</keyword>
<dbReference type="PANTHER" id="PTHR43615:SF1">
    <property type="entry name" value="PPDK_N DOMAIN-CONTAINING PROTEIN"/>
    <property type="match status" value="1"/>
</dbReference>
<evidence type="ECO:0000313" key="1">
    <source>
        <dbReference type="EMBL" id="AAY87263.1"/>
    </source>
</evidence>
<proteinExistence type="predicted"/>
<accession>Q4JMQ0</accession>
<reference evidence="1" key="1">
    <citation type="journal article" date="2005" name="PLoS Biol.">
        <title>New insights into metabolic properties of marine bacteria encoding proteorhodopsins.</title>
        <authorList>
            <person name="Sabehi G."/>
            <person name="Loy A."/>
            <person name="Jung K.H."/>
            <person name="Partha R."/>
            <person name="Spudich J.L."/>
            <person name="Isaacson T."/>
            <person name="Hirschberg J."/>
            <person name="Wagner M."/>
            <person name="Beja O."/>
        </authorList>
    </citation>
    <scope>NUCLEOTIDE SEQUENCE</scope>
</reference>
<dbReference type="GO" id="GO:0005524">
    <property type="term" value="F:ATP binding"/>
    <property type="evidence" value="ECO:0007669"/>
    <property type="project" value="InterPro"/>
</dbReference>
<sequence length="740" mass="83841">MNEMNIRKNETLRFSTKALTLSSLDGLLTSASILPCCVITWEEWCKSKTKFLERVQSQLGAGPFIVRSSCSKEDTEDASNAGAYLSVLDVDQNDLKSVIGRVFGSYELALPADQVLIQPMLINVVMSGVIFSHDPNTGMPYRSINYHKGSDTTAVTGGRAGDIWIQYKNSAAQTPEDLLPIITLLEELEGLFGSQPIDCEFAISKGQRQDKLWLLQARPLLIKKNSISENKHRKVLQRLENFIRNASDNDPFLLGNNALFGVMPDWNPAEIIGVCPKPLSMSLYKELITDATWAYQRDNYGYRNLRSFPLMLNFSGRPYIDIRVSFNSFIPADLSDQLGAKLVDHYIQKLANYPALHDKVEFEIIESCYNFKTPENLQKLRENGFSKEECFCIEASLKKLTKAIVDPRDGLWLKDRDKILKLQERYSALHASSLCLTDKIYWLLEDTKRYGTLPFAGLARAGFIAMQLLQSIRDVGIFSETDYENFLKSLDTVGSRIARDKDELERAEFLSIYGHLRPGTYDITSPRYDERPELYFNWDKSADVQSSATEFSVTIEQMSSLRDLLQSHDMNLDVIELLEFIRSGIELREWAKFHFSKNLSDAIELIGSLGAQFHLSKDDLAFLDIQTIKTLRANSFDPEDELKRSIQIGKQQYEIATTIKLPPVVAQPLDIWGFELPDTAPNFVTSKDITGKVRFAENIKDTRDAIAFIPNADPGFDWLFSQDIAGFVTEWGGSKFSYGN</sequence>
<dbReference type="GO" id="GO:0016301">
    <property type="term" value="F:kinase activity"/>
    <property type="evidence" value="ECO:0007669"/>
    <property type="project" value="UniProtKB-KW"/>
</dbReference>
<dbReference type="AlphaFoldDB" id="Q4JMQ0"/>
<protein>
    <submittedName>
        <fullName evidence="1">Predicted phosphoenolpyruvate synthase/pyruvate phosphate dikinase</fullName>
    </submittedName>
</protein>
<dbReference type="Gene3D" id="3.30.470.20">
    <property type="entry name" value="ATP-grasp fold, B domain"/>
    <property type="match status" value="1"/>
</dbReference>
<dbReference type="EMBL" id="DQ068068">
    <property type="protein sequence ID" value="AAY87263.1"/>
    <property type="molecule type" value="Genomic_DNA"/>
</dbReference>
<organism evidence="1">
    <name type="scientific">uncultured bacterium BAC17H8</name>
    <dbReference type="NCBI Taxonomy" id="332980"/>
    <lineage>
        <taxon>Bacteria</taxon>
        <taxon>environmental samples</taxon>
    </lineage>
</organism>